<reference evidence="2 3" key="2">
    <citation type="journal article" date="2016" name="Genome Announc.">
        <title>Draft Genome Sequence of a Biocontrol Rhizobacterium, Chryseobacterium kwangjuense Strain KJ1R5, Isolated from Pepper (Capsicum annuum).</title>
        <authorList>
            <person name="Jeong J.J."/>
            <person name="Park H."/>
            <person name="Park B.H."/>
            <person name="Mannaa M."/>
            <person name="Sang M.K."/>
            <person name="Choi I.G."/>
            <person name="Kim K.D."/>
        </authorList>
    </citation>
    <scope>NUCLEOTIDE SEQUENCE [LARGE SCALE GENOMIC DNA]</scope>
    <source>
        <strain evidence="2 3">KJ1R5</strain>
    </source>
</reference>
<evidence type="ECO:0000256" key="1">
    <source>
        <dbReference type="SAM" id="SignalP"/>
    </source>
</evidence>
<dbReference type="AlphaFoldDB" id="A0A135WJH1"/>
<proteinExistence type="predicted"/>
<evidence type="ECO:0000313" key="3">
    <source>
        <dbReference type="Proteomes" id="UP000070513"/>
    </source>
</evidence>
<protein>
    <recommendedName>
        <fullName evidence="4">DUF4468 domain-containing protein</fullName>
    </recommendedName>
</protein>
<dbReference type="RefSeq" id="WP_062648434.1">
    <property type="nucleotide sequence ID" value="NZ_LPUR01000001.1"/>
</dbReference>
<keyword evidence="1" id="KW-0732">Signal</keyword>
<gene>
    <name evidence="2" type="ORF">AU378_04500</name>
</gene>
<sequence length="199" mass="23554">MKKTIVLLLSLCFSFLFSQKEKMFKETYFPAKYVLKNSKDTIKTKILNIGLYDNDEFSPATYIRQITVLDPSDKKIKVEENDIQYLEMKDLKNVRRRFVNARSVLSKESGLFQVMYSGHKTQWYRKSFYTGPIYTYETKNRDYLIMRKDKTITEIFFKAPGVKPQLKELFGAYSDLSSMIDLMAEDSDLVKILERYDKK</sequence>
<evidence type="ECO:0008006" key="4">
    <source>
        <dbReference type="Google" id="ProtNLM"/>
    </source>
</evidence>
<dbReference type="EMBL" id="LPUR01000001">
    <property type="protein sequence ID" value="KXH85020.1"/>
    <property type="molecule type" value="Genomic_DNA"/>
</dbReference>
<organism evidence="2 3">
    <name type="scientific">Chryseobacterium kwangjuense</name>
    <dbReference type="NCBI Taxonomy" id="267125"/>
    <lineage>
        <taxon>Bacteria</taxon>
        <taxon>Pseudomonadati</taxon>
        <taxon>Bacteroidota</taxon>
        <taxon>Flavobacteriia</taxon>
        <taxon>Flavobacteriales</taxon>
        <taxon>Weeksellaceae</taxon>
        <taxon>Chryseobacterium group</taxon>
        <taxon>Chryseobacterium</taxon>
    </lineage>
</organism>
<accession>A0A135WJH1</accession>
<dbReference type="Proteomes" id="UP000070513">
    <property type="component" value="Unassembled WGS sequence"/>
</dbReference>
<feature type="chain" id="PRO_5007467786" description="DUF4468 domain-containing protein" evidence="1">
    <location>
        <begin position="19"/>
        <end position="199"/>
    </location>
</feature>
<reference evidence="3" key="1">
    <citation type="submission" date="2015-12" db="EMBL/GenBank/DDBJ databases">
        <title>Genome sequence of a biocontrol rhizobacterium Chryseobacterium kwangjuense strain KJ1R5 isolated from pepper (Capsicum annuum L.).</title>
        <authorList>
            <person name="Jeong J.-J."/>
            <person name="Park H."/>
            <person name="Mannaa M."/>
            <person name="Sang M.K."/>
            <person name="Choi I.-G."/>
            <person name="Kim K.D."/>
        </authorList>
    </citation>
    <scope>NUCLEOTIDE SEQUENCE [LARGE SCALE GENOMIC DNA]</scope>
    <source>
        <strain evidence="3">KJ1R5</strain>
    </source>
</reference>
<comment type="caution">
    <text evidence="2">The sequence shown here is derived from an EMBL/GenBank/DDBJ whole genome shotgun (WGS) entry which is preliminary data.</text>
</comment>
<dbReference type="OrthoDB" id="1261245at2"/>
<evidence type="ECO:0000313" key="2">
    <source>
        <dbReference type="EMBL" id="KXH85020.1"/>
    </source>
</evidence>
<feature type="signal peptide" evidence="1">
    <location>
        <begin position="1"/>
        <end position="18"/>
    </location>
</feature>
<name>A0A135WJH1_9FLAO</name>